<feature type="region of interest" description="Disordered" evidence="1">
    <location>
        <begin position="170"/>
        <end position="196"/>
    </location>
</feature>
<evidence type="ECO:0000313" key="3">
    <source>
        <dbReference type="Proteomes" id="UP001153076"/>
    </source>
</evidence>
<feature type="region of interest" description="Disordered" evidence="1">
    <location>
        <begin position="22"/>
        <end position="43"/>
    </location>
</feature>
<protein>
    <submittedName>
        <fullName evidence="2">Uncharacterized protein</fullName>
    </submittedName>
</protein>
<proteinExistence type="predicted"/>
<accession>A0A9Q1Q7K9</accession>
<evidence type="ECO:0000256" key="1">
    <source>
        <dbReference type="SAM" id="MobiDB-lite"/>
    </source>
</evidence>
<evidence type="ECO:0000313" key="2">
    <source>
        <dbReference type="EMBL" id="KAJ8431115.1"/>
    </source>
</evidence>
<keyword evidence="3" id="KW-1185">Reference proteome</keyword>
<feature type="compositionally biased region" description="Low complexity" evidence="1">
    <location>
        <begin position="22"/>
        <end position="32"/>
    </location>
</feature>
<dbReference type="EMBL" id="JAKOGI010000718">
    <property type="protein sequence ID" value="KAJ8431115.1"/>
    <property type="molecule type" value="Genomic_DNA"/>
</dbReference>
<name>A0A9Q1Q7K9_9CARY</name>
<organism evidence="2 3">
    <name type="scientific">Carnegiea gigantea</name>
    <dbReference type="NCBI Taxonomy" id="171969"/>
    <lineage>
        <taxon>Eukaryota</taxon>
        <taxon>Viridiplantae</taxon>
        <taxon>Streptophyta</taxon>
        <taxon>Embryophyta</taxon>
        <taxon>Tracheophyta</taxon>
        <taxon>Spermatophyta</taxon>
        <taxon>Magnoliopsida</taxon>
        <taxon>eudicotyledons</taxon>
        <taxon>Gunneridae</taxon>
        <taxon>Pentapetalae</taxon>
        <taxon>Caryophyllales</taxon>
        <taxon>Cactineae</taxon>
        <taxon>Cactaceae</taxon>
        <taxon>Cactoideae</taxon>
        <taxon>Echinocereeae</taxon>
        <taxon>Carnegiea</taxon>
    </lineage>
</organism>
<dbReference type="AlphaFoldDB" id="A0A9Q1Q7K9"/>
<reference evidence="2" key="1">
    <citation type="submission" date="2022-04" db="EMBL/GenBank/DDBJ databases">
        <title>Carnegiea gigantea Genome sequencing and assembly v2.</title>
        <authorList>
            <person name="Copetti D."/>
            <person name="Sanderson M.J."/>
            <person name="Burquez A."/>
            <person name="Wojciechowski M.F."/>
        </authorList>
    </citation>
    <scope>NUCLEOTIDE SEQUENCE</scope>
    <source>
        <strain evidence="2">SGP5-SGP5p</strain>
        <tissue evidence="2">Aerial part</tissue>
    </source>
</reference>
<feature type="compositionally biased region" description="Acidic residues" evidence="1">
    <location>
        <begin position="171"/>
        <end position="186"/>
    </location>
</feature>
<sequence length="196" mass="22084">MDGSRLIVLTYVELEVTGGLPLLGRGPPKGSGTSPQPDSRRKKRKSYFQYFTFDFFSMAVIKPDFNTTLGHRSSWEPSERIKGKLETVVKGCVIARYRFCGRLIHGGIRLGDHEGIPGRQKIREVTARTFLRIRVGWGPVKLWPFCYNLCYQSFRHATFCLSIDLPGADGPSEDEELVGTPSDDELLDKLSEEALE</sequence>
<feature type="compositionally biased region" description="Basic and acidic residues" evidence="1">
    <location>
        <begin position="187"/>
        <end position="196"/>
    </location>
</feature>
<dbReference type="Proteomes" id="UP001153076">
    <property type="component" value="Unassembled WGS sequence"/>
</dbReference>
<comment type="caution">
    <text evidence="2">The sequence shown here is derived from an EMBL/GenBank/DDBJ whole genome shotgun (WGS) entry which is preliminary data.</text>
</comment>
<gene>
    <name evidence="2" type="ORF">Cgig2_004706</name>
</gene>